<dbReference type="PROSITE" id="PS50011">
    <property type="entry name" value="PROTEIN_KINASE_DOM"/>
    <property type="match status" value="1"/>
</dbReference>
<dbReference type="PANTHER" id="PTHR44329">
    <property type="entry name" value="SERINE/THREONINE-PROTEIN KINASE TNNI3K-RELATED"/>
    <property type="match status" value="1"/>
</dbReference>
<dbReference type="GO" id="GO:0004674">
    <property type="term" value="F:protein serine/threonine kinase activity"/>
    <property type="evidence" value="ECO:0007669"/>
    <property type="project" value="TreeGrafter"/>
</dbReference>
<dbReference type="InterPro" id="IPR051681">
    <property type="entry name" value="Ser/Thr_Kinases-Pseudokinases"/>
</dbReference>
<dbReference type="AlphaFoldDB" id="A0A9W4WL69"/>
<dbReference type="InterPro" id="IPR011009">
    <property type="entry name" value="Kinase-like_dom_sf"/>
</dbReference>
<dbReference type="InterPro" id="IPR001245">
    <property type="entry name" value="Ser-Thr/Tyr_kinase_cat_dom"/>
</dbReference>
<sequence>MDTDLRQYLQCHQQLTWKEKMKINVNIIDALNKVHREDAIHRDLHSGNILYLQSLDTWYISDLGFSGPADKPLKCIYGNLPYVAPEVIAGKGYTKASDVYSLAMLMWEISFEKSPFNEYENDYDLAIKIVNGMRPKITSGIPLEYKNLMEQCWNADPSQRPDIYAIKLKIFEMNKLYYESDEKKKINYDVNWPAGISGKHLKKPIVWFPVTGKFSGCAVEVFDTTVHIR</sequence>
<keyword evidence="3" id="KW-1185">Reference proteome</keyword>
<dbReference type="Gene3D" id="1.10.510.10">
    <property type="entry name" value="Transferase(Phosphotransferase) domain 1"/>
    <property type="match status" value="1"/>
</dbReference>
<dbReference type="GO" id="GO:0005524">
    <property type="term" value="F:ATP binding"/>
    <property type="evidence" value="ECO:0007669"/>
    <property type="project" value="InterPro"/>
</dbReference>
<evidence type="ECO:0000313" key="2">
    <source>
        <dbReference type="EMBL" id="CAI2162144.1"/>
    </source>
</evidence>
<reference evidence="2" key="1">
    <citation type="submission" date="2022-08" db="EMBL/GenBank/DDBJ databases">
        <authorList>
            <person name="Kallberg Y."/>
            <person name="Tangrot J."/>
            <person name="Rosling A."/>
        </authorList>
    </citation>
    <scope>NUCLEOTIDE SEQUENCE</scope>
    <source>
        <strain evidence="2">Wild A</strain>
    </source>
</reference>
<dbReference type="InterPro" id="IPR000719">
    <property type="entry name" value="Prot_kinase_dom"/>
</dbReference>
<comment type="caution">
    <text evidence="2">The sequence shown here is derived from an EMBL/GenBank/DDBJ whole genome shotgun (WGS) entry which is preliminary data.</text>
</comment>
<organism evidence="2 3">
    <name type="scientific">Funneliformis geosporum</name>
    <dbReference type="NCBI Taxonomy" id="1117311"/>
    <lineage>
        <taxon>Eukaryota</taxon>
        <taxon>Fungi</taxon>
        <taxon>Fungi incertae sedis</taxon>
        <taxon>Mucoromycota</taxon>
        <taxon>Glomeromycotina</taxon>
        <taxon>Glomeromycetes</taxon>
        <taxon>Glomerales</taxon>
        <taxon>Glomeraceae</taxon>
        <taxon>Funneliformis</taxon>
    </lineage>
</organism>
<dbReference type="SUPFAM" id="SSF56112">
    <property type="entry name" value="Protein kinase-like (PK-like)"/>
    <property type="match status" value="1"/>
</dbReference>
<protein>
    <submittedName>
        <fullName evidence="2">14264_t:CDS:1</fullName>
    </submittedName>
</protein>
<gene>
    <name evidence="2" type="ORF">FWILDA_LOCUS410</name>
</gene>
<dbReference type="EMBL" id="CAMKVN010000026">
    <property type="protein sequence ID" value="CAI2162144.1"/>
    <property type="molecule type" value="Genomic_DNA"/>
</dbReference>
<evidence type="ECO:0000313" key="3">
    <source>
        <dbReference type="Proteomes" id="UP001153678"/>
    </source>
</evidence>
<proteinExistence type="predicted"/>
<name>A0A9W4WL69_9GLOM</name>
<feature type="domain" description="Protein kinase" evidence="1">
    <location>
        <begin position="1"/>
        <end position="177"/>
    </location>
</feature>
<accession>A0A9W4WL69</accession>
<dbReference type="Pfam" id="PF07714">
    <property type="entry name" value="PK_Tyr_Ser-Thr"/>
    <property type="match status" value="1"/>
</dbReference>
<evidence type="ECO:0000259" key="1">
    <source>
        <dbReference type="PROSITE" id="PS50011"/>
    </source>
</evidence>
<dbReference type="Proteomes" id="UP001153678">
    <property type="component" value="Unassembled WGS sequence"/>
</dbReference>
<dbReference type="OrthoDB" id="122279at2759"/>